<evidence type="ECO:0000313" key="2">
    <source>
        <dbReference type="EMBL" id="KIK96142.1"/>
    </source>
</evidence>
<evidence type="ECO:0000256" key="1">
    <source>
        <dbReference type="SAM" id="MobiDB-lite"/>
    </source>
</evidence>
<feature type="compositionally biased region" description="Pro residues" evidence="1">
    <location>
        <begin position="137"/>
        <end position="152"/>
    </location>
</feature>
<reference evidence="3" key="2">
    <citation type="submission" date="2015-01" db="EMBL/GenBank/DDBJ databases">
        <title>Evolutionary Origins and Diversification of the Mycorrhizal Mutualists.</title>
        <authorList>
            <consortium name="DOE Joint Genome Institute"/>
            <consortium name="Mycorrhizal Genomics Consortium"/>
            <person name="Kohler A."/>
            <person name="Kuo A."/>
            <person name="Nagy L.G."/>
            <person name="Floudas D."/>
            <person name="Copeland A."/>
            <person name="Barry K.W."/>
            <person name="Cichocki N."/>
            <person name="Veneault-Fourrey C."/>
            <person name="LaButti K."/>
            <person name="Lindquist E.A."/>
            <person name="Lipzen A."/>
            <person name="Lundell T."/>
            <person name="Morin E."/>
            <person name="Murat C."/>
            <person name="Riley R."/>
            <person name="Ohm R."/>
            <person name="Sun H."/>
            <person name="Tunlid A."/>
            <person name="Henrissat B."/>
            <person name="Grigoriev I.V."/>
            <person name="Hibbett D.S."/>
            <person name="Martin F."/>
        </authorList>
    </citation>
    <scope>NUCLEOTIDE SEQUENCE [LARGE SCALE GENOMIC DNA]</scope>
    <source>
        <strain evidence="3">Ve08.2h10</strain>
    </source>
</reference>
<feature type="compositionally biased region" description="Basic and acidic residues" evidence="1">
    <location>
        <begin position="398"/>
        <end position="408"/>
    </location>
</feature>
<dbReference type="HOGENOM" id="CLU_010271_0_0_1"/>
<dbReference type="EMBL" id="KN825001">
    <property type="protein sequence ID" value="KIK96142.1"/>
    <property type="molecule type" value="Genomic_DNA"/>
</dbReference>
<organism evidence="2 3">
    <name type="scientific">Paxillus rubicundulus Ve08.2h10</name>
    <dbReference type="NCBI Taxonomy" id="930991"/>
    <lineage>
        <taxon>Eukaryota</taxon>
        <taxon>Fungi</taxon>
        <taxon>Dikarya</taxon>
        <taxon>Basidiomycota</taxon>
        <taxon>Agaricomycotina</taxon>
        <taxon>Agaricomycetes</taxon>
        <taxon>Agaricomycetidae</taxon>
        <taxon>Boletales</taxon>
        <taxon>Paxilineae</taxon>
        <taxon>Paxillaceae</taxon>
        <taxon>Paxillus</taxon>
    </lineage>
</organism>
<protein>
    <submittedName>
        <fullName evidence="2">Uncharacterized protein</fullName>
    </submittedName>
</protein>
<proteinExistence type="predicted"/>
<evidence type="ECO:0000313" key="3">
    <source>
        <dbReference type="Proteomes" id="UP000054538"/>
    </source>
</evidence>
<feature type="region of interest" description="Disordered" evidence="1">
    <location>
        <begin position="181"/>
        <end position="201"/>
    </location>
</feature>
<feature type="region of interest" description="Disordered" evidence="1">
    <location>
        <begin position="1"/>
        <end position="100"/>
    </location>
</feature>
<dbReference type="InParanoid" id="A0A0D0DEX8"/>
<feature type="compositionally biased region" description="Low complexity" evidence="1">
    <location>
        <begin position="25"/>
        <end position="34"/>
    </location>
</feature>
<dbReference type="Proteomes" id="UP000054538">
    <property type="component" value="Unassembled WGS sequence"/>
</dbReference>
<name>A0A0D0DEX8_9AGAM</name>
<reference evidence="2 3" key="1">
    <citation type="submission" date="2014-04" db="EMBL/GenBank/DDBJ databases">
        <authorList>
            <consortium name="DOE Joint Genome Institute"/>
            <person name="Kuo A."/>
            <person name="Kohler A."/>
            <person name="Jargeat P."/>
            <person name="Nagy L.G."/>
            <person name="Floudas D."/>
            <person name="Copeland A."/>
            <person name="Barry K.W."/>
            <person name="Cichocki N."/>
            <person name="Veneault-Fourrey C."/>
            <person name="LaButti K."/>
            <person name="Lindquist E.A."/>
            <person name="Lipzen A."/>
            <person name="Lundell T."/>
            <person name="Morin E."/>
            <person name="Murat C."/>
            <person name="Sun H."/>
            <person name="Tunlid A."/>
            <person name="Henrissat B."/>
            <person name="Grigoriev I.V."/>
            <person name="Hibbett D.S."/>
            <person name="Martin F."/>
            <person name="Nordberg H.P."/>
            <person name="Cantor M.N."/>
            <person name="Hua S.X."/>
        </authorList>
    </citation>
    <scope>NUCLEOTIDE SEQUENCE [LARGE SCALE GENOMIC DNA]</scope>
    <source>
        <strain evidence="2 3">Ve08.2h10</strain>
    </source>
</reference>
<accession>A0A0D0DEX8</accession>
<feature type="compositionally biased region" description="Polar residues" evidence="1">
    <location>
        <begin position="122"/>
        <end position="131"/>
    </location>
</feature>
<dbReference type="STRING" id="930991.A0A0D0DEX8"/>
<feature type="compositionally biased region" description="Low complexity" evidence="1">
    <location>
        <begin position="88"/>
        <end position="98"/>
    </location>
</feature>
<gene>
    <name evidence="2" type="ORF">PAXRUDRAFT_328121</name>
</gene>
<sequence>MDHSHLQGDEEDQDSLFGSPPPSPARGRSPSPSITGGGISHGVTTPSMGVGTGAPRKNVGTIALPGSHMSCSELPADLSASCTPPSLPTSGPSSLAPSQCRSAGTPILTFAADRVSQPSTRAASVLSSLHKATSATPAPPIPLPGPDEPTPPNFLRSQSALLGLAGLVGCVKPAQLHAREREHTPMHPSRPRSLHCGSTPSHPIVLDDDQENLGIEQRPISQAQLSRRLDQVNTGALRANMLDSLANEKNVFPVLESLVKFLGGDPHVPPPESFARPYGYGIFDTPFPPAASPVAPLSASGDTLTPSTHPPPLKRRKLRHVPAGAADWDIPFPFAAGEGPEAYRDTWARERAKRLVTQLLGLVKDSTKRVTTKTTKSTTRRGRGRPPKSITGARNCRSSRDMSVETRDGRCSAVSADTPEFVQCESPTADGAFGAIDSGLQSTPTPTVDLNHFLSSLDASEAADLTSTQGSKDGWPADSEGMAIDGSIPESAPFDHAAFEEWLSQLQQFVPSDTDAPTPGWESNMFHPLDCDTSNVDIDMTSTSLPAGSGASSCPASVSASVRDFSEAARTVPDEVIDPDLLAVSHPAASTSLQPQSSPSPSAFILTQSADTAHGILNALSPPSALTFSPRTSLSSLTEPLTPPSDTFAETPTTVVRQEHELDLPLPATEVPKTIGKAPDSHPESQALNQALTRRPSPLTELAVAQPPLTATQKGKAKATPAVASKASSASTRRPSNTGTAAKAPLAKGAILERARKWRRQIAAEIERAKIEQWETSIEGGVLVHLLRDGSL</sequence>
<feature type="region of interest" description="Disordered" evidence="1">
    <location>
        <begin position="706"/>
        <end position="745"/>
    </location>
</feature>
<feature type="compositionally biased region" description="Polar residues" evidence="1">
    <location>
        <begin position="726"/>
        <end position="740"/>
    </location>
</feature>
<feature type="region of interest" description="Disordered" evidence="1">
    <location>
        <begin position="294"/>
        <end position="315"/>
    </location>
</feature>
<feature type="region of interest" description="Disordered" evidence="1">
    <location>
        <begin position="367"/>
        <end position="408"/>
    </location>
</feature>
<keyword evidence="3" id="KW-1185">Reference proteome</keyword>
<dbReference type="AlphaFoldDB" id="A0A0D0DEX8"/>
<feature type="region of interest" description="Disordered" evidence="1">
    <location>
        <begin position="122"/>
        <end position="156"/>
    </location>
</feature>
<dbReference type="OrthoDB" id="3264780at2759"/>